<comment type="caution">
    <text evidence="1">The sequence shown here is derived from an EMBL/GenBank/DDBJ whole genome shotgun (WGS) entry which is preliminary data.</text>
</comment>
<sequence length="57" mass="6866">MTVTEFTKRFNERKKHVQLMINAIAEVSEYKIYELVEMSDKEIESIYQVKVIEECHN</sequence>
<protein>
    <submittedName>
        <fullName evidence="1">Uncharacterized protein</fullName>
    </submittedName>
</protein>
<evidence type="ECO:0000313" key="1">
    <source>
        <dbReference type="EMBL" id="MBC1521422.1"/>
    </source>
</evidence>
<dbReference type="EMBL" id="JAARRM010000002">
    <property type="protein sequence ID" value="MBC1521422.1"/>
    <property type="molecule type" value="Genomic_DNA"/>
</dbReference>
<accession>A0A841ZPP3</accession>
<reference evidence="1 2" key="1">
    <citation type="submission" date="2020-03" db="EMBL/GenBank/DDBJ databases">
        <title>Soil Listeria distribution.</title>
        <authorList>
            <person name="Liao J."/>
            <person name="Wiedmann M."/>
        </authorList>
    </citation>
    <scope>NUCLEOTIDE SEQUENCE [LARGE SCALE GENOMIC DNA]</scope>
    <source>
        <strain evidence="1 2">FSL L7-1507</strain>
    </source>
</reference>
<dbReference type="RefSeq" id="WP_185373328.1">
    <property type="nucleotide sequence ID" value="NZ_JAARRM010000002.1"/>
</dbReference>
<dbReference type="AlphaFoldDB" id="A0A841ZPP3"/>
<gene>
    <name evidence="1" type="ORF">HB912_07160</name>
</gene>
<dbReference type="Proteomes" id="UP000559885">
    <property type="component" value="Unassembled WGS sequence"/>
</dbReference>
<evidence type="ECO:0000313" key="2">
    <source>
        <dbReference type="Proteomes" id="UP000559885"/>
    </source>
</evidence>
<name>A0A841ZPP3_9LIST</name>
<organism evidence="1 2">
    <name type="scientific">Listeria aquatica</name>
    <dbReference type="NCBI Taxonomy" id="1494960"/>
    <lineage>
        <taxon>Bacteria</taxon>
        <taxon>Bacillati</taxon>
        <taxon>Bacillota</taxon>
        <taxon>Bacilli</taxon>
        <taxon>Bacillales</taxon>
        <taxon>Listeriaceae</taxon>
        <taxon>Listeria</taxon>
    </lineage>
</organism>
<proteinExistence type="predicted"/>